<feature type="transmembrane region" description="Helical" evidence="5">
    <location>
        <begin position="21"/>
        <end position="43"/>
    </location>
</feature>
<dbReference type="RefSeq" id="WP_344694824.1">
    <property type="nucleotide sequence ID" value="NZ_BAABBF010000015.1"/>
</dbReference>
<feature type="transmembrane region" description="Helical" evidence="5">
    <location>
        <begin position="360"/>
        <end position="383"/>
    </location>
</feature>
<gene>
    <name evidence="7" type="ORF">GCM10022268_36490</name>
</gene>
<comment type="caution">
    <text evidence="7">The sequence shown here is derived from an EMBL/GenBank/DDBJ whole genome shotgun (WGS) entry which is preliminary data.</text>
</comment>
<evidence type="ECO:0000256" key="2">
    <source>
        <dbReference type="ARBA" id="ARBA00022692"/>
    </source>
</evidence>
<feature type="transmembrane region" description="Helical" evidence="5">
    <location>
        <begin position="422"/>
        <end position="442"/>
    </location>
</feature>
<dbReference type="Pfam" id="PF12698">
    <property type="entry name" value="ABC2_membrane_3"/>
    <property type="match status" value="1"/>
</dbReference>
<keyword evidence="8" id="KW-1185">Reference proteome</keyword>
<keyword evidence="3 5" id="KW-1133">Transmembrane helix</keyword>
<evidence type="ECO:0000259" key="6">
    <source>
        <dbReference type="Pfam" id="PF12698"/>
    </source>
</evidence>
<dbReference type="PANTHER" id="PTHR43471:SF3">
    <property type="entry name" value="ABC TRANSPORTER PERMEASE PROTEIN NATB"/>
    <property type="match status" value="1"/>
</dbReference>
<feature type="transmembrane region" description="Helical" evidence="5">
    <location>
        <begin position="231"/>
        <end position="252"/>
    </location>
</feature>
<accession>A0ABP7EXS2</accession>
<reference evidence="8" key="1">
    <citation type="journal article" date="2019" name="Int. J. Syst. Evol. Microbiol.">
        <title>The Global Catalogue of Microorganisms (GCM) 10K type strain sequencing project: providing services to taxonomists for standard genome sequencing and annotation.</title>
        <authorList>
            <consortium name="The Broad Institute Genomics Platform"/>
            <consortium name="The Broad Institute Genome Sequencing Center for Infectious Disease"/>
            <person name="Wu L."/>
            <person name="Ma J."/>
        </authorList>
    </citation>
    <scope>NUCLEOTIDE SEQUENCE [LARGE SCALE GENOMIC DNA]</scope>
    <source>
        <strain evidence="8">JCM 17498</strain>
    </source>
</reference>
<dbReference type="InterPro" id="IPR013525">
    <property type="entry name" value="ABC2_TM"/>
</dbReference>
<keyword evidence="2 5" id="KW-0812">Transmembrane</keyword>
<evidence type="ECO:0000313" key="7">
    <source>
        <dbReference type="EMBL" id="GAA3725249.1"/>
    </source>
</evidence>
<feature type="transmembrane region" description="Helical" evidence="5">
    <location>
        <begin position="448"/>
        <end position="472"/>
    </location>
</feature>
<evidence type="ECO:0000313" key="8">
    <source>
        <dbReference type="Proteomes" id="UP001500523"/>
    </source>
</evidence>
<proteinExistence type="predicted"/>
<feature type="transmembrane region" description="Helical" evidence="5">
    <location>
        <begin position="315"/>
        <end position="339"/>
    </location>
</feature>
<feature type="transmembrane region" description="Helical" evidence="5">
    <location>
        <begin position="264"/>
        <end position="286"/>
    </location>
</feature>
<dbReference type="Proteomes" id="UP001500523">
    <property type="component" value="Unassembled WGS sequence"/>
</dbReference>
<dbReference type="PANTHER" id="PTHR43471">
    <property type="entry name" value="ABC TRANSPORTER PERMEASE"/>
    <property type="match status" value="1"/>
</dbReference>
<name>A0ABP7EXS2_9SPHN</name>
<evidence type="ECO:0000256" key="5">
    <source>
        <dbReference type="SAM" id="Phobius"/>
    </source>
</evidence>
<organism evidence="7 8">
    <name type="scientific">Sphingomonas cynarae</name>
    <dbReference type="NCBI Taxonomy" id="930197"/>
    <lineage>
        <taxon>Bacteria</taxon>
        <taxon>Pseudomonadati</taxon>
        <taxon>Pseudomonadota</taxon>
        <taxon>Alphaproteobacteria</taxon>
        <taxon>Sphingomonadales</taxon>
        <taxon>Sphingomonadaceae</taxon>
        <taxon>Sphingomonas</taxon>
    </lineage>
</organism>
<evidence type="ECO:0000256" key="1">
    <source>
        <dbReference type="ARBA" id="ARBA00004141"/>
    </source>
</evidence>
<feature type="domain" description="ABC-2 type transporter transmembrane" evidence="6">
    <location>
        <begin position="177"/>
        <end position="466"/>
    </location>
</feature>
<comment type="subcellular location">
    <subcellularLocation>
        <location evidence="1">Membrane</location>
        <topology evidence="1">Multi-pass membrane protein</topology>
    </subcellularLocation>
</comment>
<dbReference type="EMBL" id="BAABBF010000015">
    <property type="protein sequence ID" value="GAA3725249.1"/>
    <property type="molecule type" value="Genomic_DNA"/>
</dbReference>
<evidence type="ECO:0000256" key="4">
    <source>
        <dbReference type="ARBA" id="ARBA00023136"/>
    </source>
</evidence>
<protein>
    <recommendedName>
        <fullName evidence="6">ABC-2 type transporter transmembrane domain-containing protein</fullName>
    </recommendedName>
</protein>
<sequence length="496" mass="53223">MIGRIMLVAAREFRQIAATRSFWVTLLILPLAFAIGPIASRFLDKSDTQRVMLIDRTGGGTAQAITARLDLDEQRRVLTALSRYVESHRLERADPTAPWARHDRWYGDGDIARFTAAGGIKGALSRIATVKEADTPAFEAPDPNYAIVPVPAAVAAARPDRIDAALGPLLRPADGSKAKPLDYAVYIPADFGRSPDVRLWANGAPSGGFVGTVQQLLAQELKLRYLQANGVAAPVAIAATAIAPAIAVVVPPRGSGRERVLIRSILPLACAYILLMSLILSGSWMLQGSVEERSNKLIETVLACVSPNELMYGKLIGTVGIGLSMVATWAICGLVAAFATHGAIAEMIRPALEPVSSIGAIATILYFFVAGYIVVAMIFLVIGAVSESMRDAQGYLTPVLLVIMIPVTILVQAVLRGASGPMIEVLTWIPLWTPFAVLARLGTGMPLWQVWAAGALTAVFILVEVVLLGRIFRASLLASGQRTDFRQMVRLMRREA</sequence>
<feature type="transmembrane region" description="Helical" evidence="5">
    <location>
        <begin position="395"/>
        <end position="415"/>
    </location>
</feature>
<keyword evidence="4 5" id="KW-0472">Membrane</keyword>
<evidence type="ECO:0000256" key="3">
    <source>
        <dbReference type="ARBA" id="ARBA00022989"/>
    </source>
</evidence>